<accession>A0ABS2DWL5</accession>
<comment type="caution">
    <text evidence="2">The sequence shown here is derived from an EMBL/GenBank/DDBJ whole genome shotgun (WGS) entry which is preliminary data.</text>
</comment>
<name>A0ABS2DWL5_9BACT</name>
<gene>
    <name evidence="2" type="ORF">H7U35_00120</name>
</gene>
<dbReference type="PROSITE" id="PS51257">
    <property type="entry name" value="PROKAR_LIPOPROTEIN"/>
    <property type="match status" value="1"/>
</dbReference>
<dbReference type="EMBL" id="JACLYZ010000001">
    <property type="protein sequence ID" value="MBM6733636.1"/>
    <property type="molecule type" value="Genomic_DNA"/>
</dbReference>
<dbReference type="Proteomes" id="UP000766986">
    <property type="component" value="Unassembled WGS sequence"/>
</dbReference>
<feature type="signal peptide" evidence="1">
    <location>
        <begin position="1"/>
        <end position="19"/>
    </location>
</feature>
<dbReference type="CDD" id="cd13120">
    <property type="entry name" value="BF2867_like_N"/>
    <property type="match status" value="1"/>
</dbReference>
<evidence type="ECO:0000313" key="3">
    <source>
        <dbReference type="Proteomes" id="UP000766986"/>
    </source>
</evidence>
<dbReference type="InterPro" id="IPR025049">
    <property type="entry name" value="Mfa-like_1"/>
</dbReference>
<keyword evidence="3" id="KW-1185">Reference proteome</keyword>
<proteinExistence type="predicted"/>
<dbReference type="Gene3D" id="2.60.40.2620">
    <property type="entry name" value="Fimbrillin-like"/>
    <property type="match status" value="1"/>
</dbReference>
<protein>
    <submittedName>
        <fullName evidence="2">Fimbrillin family protein</fullName>
    </submittedName>
</protein>
<reference evidence="2 3" key="1">
    <citation type="journal article" date="2021" name="Sci. Rep.">
        <title>The distribution of antibiotic resistance genes in chicken gut microbiota commensals.</title>
        <authorList>
            <person name="Juricova H."/>
            <person name="Matiasovicova J."/>
            <person name="Kubasova T."/>
            <person name="Cejkova D."/>
            <person name="Rychlik I."/>
        </authorList>
    </citation>
    <scope>NUCLEOTIDE SEQUENCE [LARGE SCALE GENOMIC DNA]</scope>
    <source>
        <strain evidence="2 3">An772</strain>
    </source>
</reference>
<dbReference type="Pfam" id="PF13149">
    <property type="entry name" value="Mfa_like_1"/>
    <property type="match status" value="1"/>
</dbReference>
<dbReference type="InterPro" id="IPR042278">
    <property type="entry name" value="Mfa-like_1_N"/>
</dbReference>
<sequence length="420" mass="47006">MKKSTTYILPLLFLLGACSQEELPQTPSPDYAAGVITFQSPYTVTRSAALRSGTFQPGDQVGVLGYCKASNTVNGTVIDYSTSDWNTKKVFSTPDVFYNQMLKYTEDGLWTYSWSGTFDDQEVVDELHPWSSNEDDTFSFFAYYPYAKKNNKGNNVITNSSGEEMGTITLSGEDATGDPTITYVMPHNDVADLSSAKKWWVVPDLMLAYKVDHKKEDGSVKLNFRHLFCAFEFEVNNYNQEEVIVEDLYLHGGKLDSSNSKIEEGFYKEVTITGQQSGYDINTENLYVGRFKIVGRDPNSEKEDKHILVDLTCPAAQDSGQPTTTSIAYDGSPISLLFIPDERGMLTTDDNESLSMYIKLKIDDKDVEGVRIMNLGNQSFQPGVRSIFSINVIGNDIYVQMRSDGTWENDGDSDSDITFE</sequence>
<organism evidence="2 3">
    <name type="scientific">Mediterranea massiliensis</name>
    <dbReference type="NCBI Taxonomy" id="1841865"/>
    <lineage>
        <taxon>Bacteria</taxon>
        <taxon>Pseudomonadati</taxon>
        <taxon>Bacteroidota</taxon>
        <taxon>Bacteroidia</taxon>
        <taxon>Bacteroidales</taxon>
        <taxon>Bacteroidaceae</taxon>
        <taxon>Mediterranea</taxon>
    </lineage>
</organism>
<keyword evidence="1" id="KW-0732">Signal</keyword>
<dbReference type="RefSeq" id="WP_205094089.1">
    <property type="nucleotide sequence ID" value="NZ_JACLYZ010000001.1"/>
</dbReference>
<evidence type="ECO:0000313" key="2">
    <source>
        <dbReference type="EMBL" id="MBM6733636.1"/>
    </source>
</evidence>
<evidence type="ECO:0000256" key="1">
    <source>
        <dbReference type="SAM" id="SignalP"/>
    </source>
</evidence>
<feature type="chain" id="PRO_5046109889" evidence="1">
    <location>
        <begin position="20"/>
        <end position="420"/>
    </location>
</feature>